<reference evidence="2 3" key="1">
    <citation type="submission" date="2024-04" db="EMBL/GenBank/DDBJ databases">
        <title>Phyllosticta paracitricarpa is synonymous to the EU quarantine fungus P. citricarpa based on phylogenomic analyses.</title>
        <authorList>
            <consortium name="Lawrence Berkeley National Laboratory"/>
            <person name="Van Ingen-Buijs V.A."/>
            <person name="Van Westerhoven A.C."/>
            <person name="Haridas S."/>
            <person name="Skiadas P."/>
            <person name="Martin F."/>
            <person name="Groenewald J.Z."/>
            <person name="Crous P.W."/>
            <person name="Seidl M.F."/>
        </authorList>
    </citation>
    <scope>NUCLEOTIDE SEQUENCE [LARGE SCALE GENOMIC DNA]</scope>
    <source>
        <strain evidence="2 3">CBS 123374</strain>
    </source>
</reference>
<accession>A0ABR1YFI4</accession>
<evidence type="ECO:0000256" key="1">
    <source>
        <dbReference type="SAM" id="MobiDB-lite"/>
    </source>
</evidence>
<organism evidence="2 3">
    <name type="scientific">Phyllosticta capitalensis</name>
    <dbReference type="NCBI Taxonomy" id="121624"/>
    <lineage>
        <taxon>Eukaryota</taxon>
        <taxon>Fungi</taxon>
        <taxon>Dikarya</taxon>
        <taxon>Ascomycota</taxon>
        <taxon>Pezizomycotina</taxon>
        <taxon>Dothideomycetes</taxon>
        <taxon>Dothideomycetes incertae sedis</taxon>
        <taxon>Botryosphaeriales</taxon>
        <taxon>Phyllostictaceae</taxon>
        <taxon>Phyllosticta</taxon>
    </lineage>
</organism>
<keyword evidence="3" id="KW-1185">Reference proteome</keyword>
<comment type="caution">
    <text evidence="2">The sequence shown here is derived from an EMBL/GenBank/DDBJ whole genome shotgun (WGS) entry which is preliminary data.</text>
</comment>
<gene>
    <name evidence="2" type="ORF">HDK90DRAFT_337143</name>
</gene>
<dbReference type="EMBL" id="JBBWRZ010000009">
    <property type="protein sequence ID" value="KAK8228818.1"/>
    <property type="molecule type" value="Genomic_DNA"/>
</dbReference>
<evidence type="ECO:0000313" key="3">
    <source>
        <dbReference type="Proteomes" id="UP001492380"/>
    </source>
</evidence>
<feature type="region of interest" description="Disordered" evidence="1">
    <location>
        <begin position="51"/>
        <end position="127"/>
    </location>
</feature>
<dbReference type="Proteomes" id="UP001492380">
    <property type="component" value="Unassembled WGS sequence"/>
</dbReference>
<feature type="compositionally biased region" description="Low complexity" evidence="1">
    <location>
        <begin position="61"/>
        <end position="105"/>
    </location>
</feature>
<sequence>MTCFFSHPGLLSAFHLSNIPATFHPWTAILLHFCNLSSSFTRPACPNTEKNQEIYPSNFAPSNQPAQPSQPSQPSPCTFPSSTSPPSSPSHLHSSACPNSPSSSPVDQESPKFPLASSAHVSPKHPRPTAPPLLVLRLVDAAPLAAPLPARPRNLFDARRVDGTRLDLGVIVLAEGRGVGGSGV</sequence>
<proteinExistence type="predicted"/>
<evidence type="ECO:0000313" key="2">
    <source>
        <dbReference type="EMBL" id="KAK8228818.1"/>
    </source>
</evidence>
<protein>
    <submittedName>
        <fullName evidence="2">Uncharacterized protein</fullName>
    </submittedName>
</protein>
<name>A0ABR1YFI4_9PEZI</name>